<keyword evidence="1 6" id="KW-0597">Phosphoprotein</keyword>
<evidence type="ECO:0000256" key="2">
    <source>
        <dbReference type="ARBA" id="ARBA00023012"/>
    </source>
</evidence>
<dbReference type="SUPFAM" id="SSF46894">
    <property type="entry name" value="C-terminal effector domain of the bipartite response regulators"/>
    <property type="match status" value="1"/>
</dbReference>
<dbReference type="SMART" id="SM00448">
    <property type="entry name" value="REC"/>
    <property type="match status" value="1"/>
</dbReference>
<evidence type="ECO:0000256" key="4">
    <source>
        <dbReference type="ARBA" id="ARBA00023125"/>
    </source>
</evidence>
<dbReference type="InterPro" id="IPR039420">
    <property type="entry name" value="WalR-like"/>
</dbReference>
<dbReference type="SMART" id="SM00862">
    <property type="entry name" value="Trans_reg_C"/>
    <property type="match status" value="1"/>
</dbReference>
<feature type="domain" description="Response regulatory" evidence="8">
    <location>
        <begin position="2"/>
        <end position="117"/>
    </location>
</feature>
<keyword evidence="11" id="KW-1185">Reference proteome</keyword>
<dbReference type="Pfam" id="PF00072">
    <property type="entry name" value="Response_reg"/>
    <property type="match status" value="1"/>
</dbReference>
<dbReference type="InterPro" id="IPR036388">
    <property type="entry name" value="WH-like_DNA-bd_sf"/>
</dbReference>
<comment type="caution">
    <text evidence="10">The sequence shown here is derived from an EMBL/GenBank/DDBJ whole genome shotgun (WGS) entry which is preliminary data.</text>
</comment>
<dbReference type="Proteomes" id="UP001500101">
    <property type="component" value="Unassembled WGS sequence"/>
</dbReference>
<dbReference type="PROSITE" id="PS50110">
    <property type="entry name" value="RESPONSE_REGULATORY"/>
    <property type="match status" value="1"/>
</dbReference>
<proteinExistence type="predicted"/>
<keyword evidence="5" id="KW-0804">Transcription</keyword>
<evidence type="ECO:0000256" key="6">
    <source>
        <dbReference type="PROSITE-ProRule" id="PRU00169"/>
    </source>
</evidence>
<dbReference type="Gene3D" id="1.10.10.10">
    <property type="entry name" value="Winged helix-like DNA-binding domain superfamily/Winged helix DNA-binding domain"/>
    <property type="match status" value="1"/>
</dbReference>
<dbReference type="InterPro" id="IPR001867">
    <property type="entry name" value="OmpR/PhoB-type_DNA-bd"/>
</dbReference>
<dbReference type="Gene3D" id="3.40.50.2300">
    <property type="match status" value="1"/>
</dbReference>
<name>A0ABP7Z7B1_9SPHI</name>
<feature type="DNA-binding region" description="OmpR/PhoB-type" evidence="7">
    <location>
        <begin position="130"/>
        <end position="227"/>
    </location>
</feature>
<evidence type="ECO:0000256" key="3">
    <source>
        <dbReference type="ARBA" id="ARBA00023015"/>
    </source>
</evidence>
<protein>
    <submittedName>
        <fullName evidence="10">Response regulator transcription factor</fullName>
    </submittedName>
</protein>
<dbReference type="CDD" id="cd00383">
    <property type="entry name" value="trans_reg_C"/>
    <property type="match status" value="1"/>
</dbReference>
<evidence type="ECO:0000259" key="8">
    <source>
        <dbReference type="PROSITE" id="PS50110"/>
    </source>
</evidence>
<reference evidence="11" key="1">
    <citation type="journal article" date="2019" name="Int. J. Syst. Evol. Microbiol.">
        <title>The Global Catalogue of Microorganisms (GCM) 10K type strain sequencing project: providing services to taxonomists for standard genome sequencing and annotation.</title>
        <authorList>
            <consortium name="The Broad Institute Genomics Platform"/>
            <consortium name="The Broad Institute Genome Sequencing Center for Infectious Disease"/>
            <person name="Wu L."/>
            <person name="Ma J."/>
        </authorList>
    </citation>
    <scope>NUCLEOTIDE SEQUENCE [LARGE SCALE GENOMIC DNA]</scope>
    <source>
        <strain evidence="11">JCM 16704</strain>
    </source>
</reference>
<dbReference type="EMBL" id="BAAAZI010000016">
    <property type="protein sequence ID" value="GAA4148594.1"/>
    <property type="molecule type" value="Genomic_DNA"/>
</dbReference>
<dbReference type="Pfam" id="PF00486">
    <property type="entry name" value="Trans_reg_C"/>
    <property type="match status" value="1"/>
</dbReference>
<gene>
    <name evidence="10" type="ORF">GCM10022216_35630</name>
</gene>
<dbReference type="Gene3D" id="6.10.250.690">
    <property type="match status" value="1"/>
</dbReference>
<dbReference type="InterPro" id="IPR001789">
    <property type="entry name" value="Sig_transdc_resp-reg_receiver"/>
</dbReference>
<evidence type="ECO:0000313" key="10">
    <source>
        <dbReference type="EMBL" id="GAA4148594.1"/>
    </source>
</evidence>
<evidence type="ECO:0000256" key="7">
    <source>
        <dbReference type="PROSITE-ProRule" id="PRU01091"/>
    </source>
</evidence>
<dbReference type="PROSITE" id="PS51755">
    <property type="entry name" value="OMPR_PHOB"/>
    <property type="match status" value="1"/>
</dbReference>
<evidence type="ECO:0000256" key="5">
    <source>
        <dbReference type="ARBA" id="ARBA00023163"/>
    </source>
</evidence>
<keyword evidence="2" id="KW-0902">Two-component regulatory system</keyword>
<dbReference type="InterPro" id="IPR016032">
    <property type="entry name" value="Sig_transdc_resp-reg_C-effctor"/>
</dbReference>
<evidence type="ECO:0000256" key="1">
    <source>
        <dbReference type="ARBA" id="ARBA00022553"/>
    </source>
</evidence>
<feature type="modified residue" description="4-aspartylphosphate" evidence="6">
    <location>
        <position position="52"/>
    </location>
</feature>
<evidence type="ECO:0000259" key="9">
    <source>
        <dbReference type="PROSITE" id="PS51755"/>
    </source>
</evidence>
<dbReference type="PANTHER" id="PTHR48111">
    <property type="entry name" value="REGULATOR OF RPOS"/>
    <property type="match status" value="1"/>
</dbReference>
<evidence type="ECO:0000313" key="11">
    <source>
        <dbReference type="Proteomes" id="UP001500101"/>
    </source>
</evidence>
<dbReference type="SUPFAM" id="SSF52172">
    <property type="entry name" value="CheY-like"/>
    <property type="match status" value="1"/>
</dbReference>
<organism evidence="10 11">
    <name type="scientific">Sphingobacterium kyonggiense</name>
    <dbReference type="NCBI Taxonomy" id="714075"/>
    <lineage>
        <taxon>Bacteria</taxon>
        <taxon>Pseudomonadati</taxon>
        <taxon>Bacteroidota</taxon>
        <taxon>Sphingobacteriia</taxon>
        <taxon>Sphingobacteriales</taxon>
        <taxon>Sphingobacteriaceae</taxon>
        <taxon>Sphingobacterium</taxon>
    </lineage>
</organism>
<dbReference type="RefSeq" id="WP_344676094.1">
    <property type="nucleotide sequence ID" value="NZ_BAAAZI010000016.1"/>
</dbReference>
<dbReference type="InterPro" id="IPR011006">
    <property type="entry name" value="CheY-like_superfamily"/>
</dbReference>
<sequence>MHVLLIEDDLRISSFLIKGLEEASYVVSLCKSAEAVYEGNYLDLPIDLIIVDIMLPGMDGIQFVQTLRYKGNYTPVLMLSALNAVQDKVTALNSGADDYLTKPFHFDELLSRLQALLRRRQLQVKSKPENSQIRFGDLLIDKDQYMVSIAGEIVELSPKELKLLLYLVDNKNRTVSRMQILNAVWGITFDNHSNVVDVYISYLRNKIEERNEKFIFTVKGIGYMFKYDK</sequence>
<feature type="domain" description="OmpR/PhoB-type" evidence="9">
    <location>
        <begin position="130"/>
        <end position="227"/>
    </location>
</feature>
<dbReference type="PANTHER" id="PTHR48111:SF22">
    <property type="entry name" value="REGULATOR OF RPOS"/>
    <property type="match status" value="1"/>
</dbReference>
<keyword evidence="4 7" id="KW-0238">DNA-binding</keyword>
<accession>A0ABP7Z7B1</accession>
<keyword evidence="3" id="KW-0805">Transcription regulation</keyword>